<dbReference type="EMBL" id="SMBH01000008">
    <property type="protein sequence ID" value="TCU14652.1"/>
    <property type="molecule type" value="Genomic_DNA"/>
</dbReference>
<gene>
    <name evidence="2" type="ORF">EV132_10818</name>
</gene>
<dbReference type="PANTHER" id="PTHR40688:SF2">
    <property type="entry name" value="RIBBON-HELIX-HELIX PROTEIN COPG DOMAIN-CONTAINING PROTEIN"/>
    <property type="match status" value="1"/>
</dbReference>
<dbReference type="SUPFAM" id="SSF47598">
    <property type="entry name" value="Ribbon-helix-helix"/>
    <property type="match status" value="1"/>
</dbReference>
<organism evidence="2 3">
    <name type="scientific">Rhizobium sullae</name>
    <name type="common">Rhizobium hedysari</name>
    <dbReference type="NCBI Taxonomy" id="50338"/>
    <lineage>
        <taxon>Bacteria</taxon>
        <taxon>Pseudomonadati</taxon>
        <taxon>Pseudomonadota</taxon>
        <taxon>Alphaproteobacteria</taxon>
        <taxon>Hyphomicrobiales</taxon>
        <taxon>Rhizobiaceae</taxon>
        <taxon>Rhizobium/Agrobacterium group</taxon>
        <taxon>Rhizobium</taxon>
    </lineage>
</organism>
<evidence type="ECO:0000313" key="3">
    <source>
        <dbReference type="Proteomes" id="UP000294576"/>
    </source>
</evidence>
<sequence length="92" mass="10379">MLHNEKAQVSLRLPTPLVAEFDRIAAILDRDRTWVMQKALSQYLANEGAEILQDAQGLEELDRGESVDLEDVLEKARTIVNAAEYRRGTRVG</sequence>
<proteinExistence type="predicted"/>
<comment type="caution">
    <text evidence="2">The sequence shown here is derived from an EMBL/GenBank/DDBJ whole genome shotgun (WGS) entry which is preliminary data.</text>
</comment>
<dbReference type="Proteomes" id="UP000294576">
    <property type="component" value="Unassembled WGS sequence"/>
</dbReference>
<evidence type="ECO:0000259" key="1">
    <source>
        <dbReference type="Pfam" id="PF01402"/>
    </source>
</evidence>
<dbReference type="AlphaFoldDB" id="A0A4R3Q5X8"/>
<dbReference type="InterPro" id="IPR052991">
    <property type="entry name" value="Non-func_TypeII_TA_Antitoxin"/>
</dbReference>
<dbReference type="InterPro" id="IPR010985">
    <property type="entry name" value="Ribbon_hlx_hlx"/>
</dbReference>
<accession>A0A4R3Q5X8</accession>
<dbReference type="InterPro" id="IPR002145">
    <property type="entry name" value="CopG"/>
</dbReference>
<feature type="domain" description="Ribbon-helix-helix protein CopG" evidence="1">
    <location>
        <begin position="8"/>
        <end position="47"/>
    </location>
</feature>
<dbReference type="CDD" id="cd22233">
    <property type="entry name" value="RHH_CopAso-like"/>
    <property type="match status" value="1"/>
</dbReference>
<protein>
    <submittedName>
        <fullName evidence="2">Putative transcriptional regulator</fullName>
    </submittedName>
</protein>
<reference evidence="2 3" key="1">
    <citation type="submission" date="2019-03" db="EMBL/GenBank/DDBJ databases">
        <title>Genomic Encyclopedia of Type Strains, Phase IV (KMG-V): Genome sequencing to study the core and pangenomes of soil and plant-associated prokaryotes.</title>
        <authorList>
            <person name="Whitman W."/>
        </authorList>
    </citation>
    <scope>NUCLEOTIDE SEQUENCE [LARGE SCALE GENOMIC DNA]</scope>
    <source>
        <strain evidence="2 3">Hc14</strain>
    </source>
</reference>
<dbReference type="PANTHER" id="PTHR40688">
    <property type="match status" value="1"/>
</dbReference>
<evidence type="ECO:0000313" key="2">
    <source>
        <dbReference type="EMBL" id="TCU14652.1"/>
    </source>
</evidence>
<name>A0A4R3Q5X8_RHISU</name>
<dbReference type="GO" id="GO:0006355">
    <property type="term" value="P:regulation of DNA-templated transcription"/>
    <property type="evidence" value="ECO:0007669"/>
    <property type="project" value="InterPro"/>
</dbReference>
<dbReference type="RefSeq" id="WP_132563627.1">
    <property type="nucleotide sequence ID" value="NZ_SMBH01000008.1"/>
</dbReference>
<dbReference type="Pfam" id="PF01402">
    <property type="entry name" value="RHH_1"/>
    <property type="match status" value="1"/>
</dbReference>